<dbReference type="Gene3D" id="1.10.3210.10">
    <property type="entry name" value="Hypothetical protein af1432"/>
    <property type="match status" value="1"/>
</dbReference>
<keyword evidence="1" id="KW-0812">Transmembrane</keyword>
<dbReference type="SUPFAM" id="SSF55785">
    <property type="entry name" value="PYP-like sensor domain (PAS domain)"/>
    <property type="match status" value="1"/>
</dbReference>
<dbReference type="eggNOG" id="COG3437">
    <property type="taxonomic scope" value="Bacteria"/>
</dbReference>
<dbReference type="SMART" id="SM00091">
    <property type="entry name" value="PAS"/>
    <property type="match status" value="1"/>
</dbReference>
<dbReference type="InterPro" id="IPR003607">
    <property type="entry name" value="HD/PDEase_dom"/>
</dbReference>
<dbReference type="InterPro" id="IPR035965">
    <property type="entry name" value="PAS-like_dom_sf"/>
</dbReference>
<dbReference type="NCBIfam" id="TIGR00229">
    <property type="entry name" value="sensory_box"/>
    <property type="match status" value="1"/>
</dbReference>
<dbReference type="InterPro" id="IPR000014">
    <property type="entry name" value="PAS"/>
</dbReference>
<feature type="transmembrane region" description="Helical" evidence="1">
    <location>
        <begin position="12"/>
        <end position="35"/>
    </location>
</feature>
<dbReference type="InterPro" id="IPR037522">
    <property type="entry name" value="HD_GYP_dom"/>
</dbReference>
<dbReference type="Pfam" id="PF13487">
    <property type="entry name" value="HD_5"/>
    <property type="match status" value="1"/>
</dbReference>
<dbReference type="HOGENOM" id="CLU_000445_92_13_0"/>
<evidence type="ECO:0000259" key="3">
    <source>
        <dbReference type="PROSITE" id="PS50113"/>
    </source>
</evidence>
<proteinExistence type="predicted"/>
<organism evidence="5 6">
    <name type="scientific">Oscillochloris trichoides DG-6</name>
    <dbReference type="NCBI Taxonomy" id="765420"/>
    <lineage>
        <taxon>Bacteria</taxon>
        <taxon>Bacillati</taxon>
        <taxon>Chloroflexota</taxon>
        <taxon>Chloroflexia</taxon>
        <taxon>Chloroflexales</taxon>
        <taxon>Chloroflexineae</taxon>
        <taxon>Oscillochloridaceae</taxon>
        <taxon>Oscillochloris</taxon>
    </lineage>
</organism>
<dbReference type="PANTHER" id="PTHR45228:SF1">
    <property type="entry name" value="CYCLIC DI-GMP PHOSPHODIESTERASE TM_0186"/>
    <property type="match status" value="1"/>
</dbReference>
<dbReference type="SMART" id="SM00086">
    <property type="entry name" value="PAC"/>
    <property type="match status" value="1"/>
</dbReference>
<evidence type="ECO:0000259" key="2">
    <source>
        <dbReference type="PROSITE" id="PS50112"/>
    </source>
</evidence>
<dbReference type="CDD" id="cd00130">
    <property type="entry name" value="PAS"/>
    <property type="match status" value="1"/>
</dbReference>
<dbReference type="SUPFAM" id="SSF109604">
    <property type="entry name" value="HD-domain/PDEase-like"/>
    <property type="match status" value="1"/>
</dbReference>
<dbReference type="Proteomes" id="UP000054010">
    <property type="component" value="Unassembled WGS sequence"/>
</dbReference>
<dbReference type="InterPro" id="IPR000700">
    <property type="entry name" value="PAS-assoc_C"/>
</dbReference>
<dbReference type="InterPro" id="IPR006675">
    <property type="entry name" value="HDIG_dom"/>
</dbReference>
<dbReference type="EMBL" id="ADVR01000049">
    <property type="protein sequence ID" value="EFO80569.1"/>
    <property type="molecule type" value="Genomic_DNA"/>
</dbReference>
<gene>
    <name evidence="5" type="ORF">OSCT_1578</name>
</gene>
<dbReference type="SMART" id="SM00471">
    <property type="entry name" value="HDc"/>
    <property type="match status" value="1"/>
</dbReference>
<keyword evidence="1" id="KW-1133">Transmembrane helix</keyword>
<dbReference type="PANTHER" id="PTHR45228">
    <property type="entry name" value="CYCLIC DI-GMP PHOSPHODIESTERASE TM_0186-RELATED"/>
    <property type="match status" value="1"/>
</dbReference>
<name>E1IE27_9CHLR</name>
<evidence type="ECO:0000313" key="5">
    <source>
        <dbReference type="EMBL" id="EFO80569.1"/>
    </source>
</evidence>
<dbReference type="CDD" id="cd00077">
    <property type="entry name" value="HDc"/>
    <property type="match status" value="1"/>
</dbReference>
<dbReference type="Pfam" id="PF00989">
    <property type="entry name" value="PAS"/>
    <property type="match status" value="1"/>
</dbReference>
<feature type="domain" description="PAC" evidence="3">
    <location>
        <begin position="144"/>
        <end position="198"/>
    </location>
</feature>
<evidence type="ECO:0000256" key="1">
    <source>
        <dbReference type="SAM" id="Phobius"/>
    </source>
</evidence>
<dbReference type="eggNOG" id="COG3829">
    <property type="taxonomic scope" value="Bacteria"/>
</dbReference>
<accession>E1IE27</accession>
<dbReference type="AlphaFoldDB" id="E1IE27"/>
<dbReference type="InterPro" id="IPR001610">
    <property type="entry name" value="PAC"/>
</dbReference>
<evidence type="ECO:0000313" key="6">
    <source>
        <dbReference type="Proteomes" id="UP000054010"/>
    </source>
</evidence>
<dbReference type="InterPro" id="IPR052020">
    <property type="entry name" value="Cyclic_di-GMP/3'3'-cGAMP_PDE"/>
</dbReference>
<protein>
    <submittedName>
        <fullName evidence="5">PAS/PAC sensor protein</fullName>
    </submittedName>
</protein>
<dbReference type="NCBIfam" id="TIGR00277">
    <property type="entry name" value="HDIG"/>
    <property type="match status" value="1"/>
</dbReference>
<feature type="transmembrane region" description="Helical" evidence="1">
    <location>
        <begin position="47"/>
        <end position="68"/>
    </location>
</feature>
<sequence length="397" mass="45494">MQKDRGHRRFAVRITMIYALIGTLWIMVSDILLVYQAQVDDFQLSVFSIAKGLFYVVITASILFWLLWGIEDEIFLKSSALDAAANAIVISDINGKIEWVNPAFAQLTGYTVDEAKGQTTRLLRSGQHEDQFYKQLWDTILADQVWHGVMVNRRKDGTLYDEEQTITPVKDARGAIRHFIAIKQDISERREHELAIQDAHQALADAYDATIVGWSRALDMRDQETQGHSERVTELTVRLARAMGVDEEEIEHIRRGALLHDIGKMGIPDAVLLKAGPLTNEEWSLMRMHPIYSYELLKQIGFLRPALPIPISHHERWDGQGYPAGLKGEQIPLPARIFAVIDVWDALTNDRPYRKAWPPERARDYIVQQAGIHFDPEVVKIFLEHVDAWIYHGERRA</sequence>
<dbReference type="PROSITE" id="PS51832">
    <property type="entry name" value="HD_GYP"/>
    <property type="match status" value="1"/>
</dbReference>
<evidence type="ECO:0000259" key="4">
    <source>
        <dbReference type="PROSITE" id="PS51832"/>
    </source>
</evidence>
<feature type="domain" description="PAS" evidence="2">
    <location>
        <begin position="80"/>
        <end position="119"/>
    </location>
</feature>
<keyword evidence="1" id="KW-0472">Membrane</keyword>
<dbReference type="Gene3D" id="3.30.450.20">
    <property type="entry name" value="PAS domain"/>
    <property type="match status" value="1"/>
</dbReference>
<dbReference type="InterPro" id="IPR013767">
    <property type="entry name" value="PAS_fold"/>
</dbReference>
<reference evidence="5 6" key="1">
    <citation type="journal article" date="2011" name="J. Bacteriol.">
        <title>Draft genome sequence of the anoxygenic filamentous phototrophic bacterium Oscillochloris trichoides subsp. DG-6.</title>
        <authorList>
            <person name="Kuznetsov B.B."/>
            <person name="Ivanovsky R.N."/>
            <person name="Keppen O.I."/>
            <person name="Sukhacheva M.V."/>
            <person name="Bumazhkin B.K."/>
            <person name="Patutina E.O."/>
            <person name="Beletsky A.V."/>
            <person name="Mardanov A.V."/>
            <person name="Baslerov R.V."/>
            <person name="Panteleeva A.N."/>
            <person name="Kolganova T.V."/>
            <person name="Ravin N.V."/>
            <person name="Skryabin K.G."/>
        </authorList>
    </citation>
    <scope>NUCLEOTIDE SEQUENCE [LARGE SCALE GENOMIC DNA]</scope>
    <source>
        <strain evidence="5 6">DG-6</strain>
    </source>
</reference>
<dbReference type="PROSITE" id="PS50112">
    <property type="entry name" value="PAS"/>
    <property type="match status" value="1"/>
</dbReference>
<feature type="domain" description="HD-GYP" evidence="4">
    <location>
        <begin position="203"/>
        <end position="397"/>
    </location>
</feature>
<comment type="caution">
    <text evidence="5">The sequence shown here is derived from an EMBL/GenBank/DDBJ whole genome shotgun (WGS) entry which is preliminary data.</text>
</comment>
<dbReference type="STRING" id="765420.OSCT_1578"/>
<dbReference type="GO" id="GO:0006355">
    <property type="term" value="P:regulation of DNA-templated transcription"/>
    <property type="evidence" value="ECO:0007669"/>
    <property type="project" value="InterPro"/>
</dbReference>
<keyword evidence="6" id="KW-1185">Reference proteome</keyword>
<dbReference type="PROSITE" id="PS50113">
    <property type="entry name" value="PAC"/>
    <property type="match status" value="1"/>
</dbReference>